<feature type="region of interest" description="Disordered" evidence="4">
    <location>
        <begin position="394"/>
        <end position="414"/>
    </location>
</feature>
<dbReference type="InterPro" id="IPR006047">
    <property type="entry name" value="GH13_cat_dom"/>
</dbReference>
<dbReference type="FunFam" id="3.90.400.10:FF:000002">
    <property type="entry name" value="Sucrose isomerase"/>
    <property type="match status" value="1"/>
</dbReference>
<keyword evidence="2" id="KW-0378">Hydrolase</keyword>
<organism evidence="6 7">
    <name type="scientific">Hungatella hathewayi</name>
    <dbReference type="NCBI Taxonomy" id="154046"/>
    <lineage>
        <taxon>Bacteria</taxon>
        <taxon>Bacillati</taxon>
        <taxon>Bacillota</taxon>
        <taxon>Clostridia</taxon>
        <taxon>Lachnospirales</taxon>
        <taxon>Lachnospiraceae</taxon>
        <taxon>Hungatella</taxon>
    </lineage>
</organism>
<evidence type="ECO:0000256" key="3">
    <source>
        <dbReference type="ARBA" id="ARBA00023295"/>
    </source>
</evidence>
<name>A0AA37JRQ1_9FIRM</name>
<dbReference type="EMBL" id="BQNJ01000002">
    <property type="protein sequence ID" value="GKH03891.1"/>
    <property type="molecule type" value="Genomic_DNA"/>
</dbReference>
<dbReference type="AlphaFoldDB" id="A0AA37JRQ1"/>
<evidence type="ECO:0000256" key="4">
    <source>
        <dbReference type="SAM" id="MobiDB-lite"/>
    </source>
</evidence>
<proteinExistence type="inferred from homology"/>
<dbReference type="PANTHER" id="PTHR10357:SF179">
    <property type="entry name" value="NEUTRAL AND BASIC AMINO ACID TRANSPORT PROTEIN RBAT"/>
    <property type="match status" value="1"/>
</dbReference>
<evidence type="ECO:0000313" key="6">
    <source>
        <dbReference type="EMBL" id="GKH03891.1"/>
    </source>
</evidence>
<evidence type="ECO:0000259" key="5">
    <source>
        <dbReference type="SMART" id="SM00642"/>
    </source>
</evidence>
<dbReference type="GO" id="GO:0009313">
    <property type="term" value="P:oligosaccharide catabolic process"/>
    <property type="evidence" value="ECO:0007669"/>
    <property type="project" value="TreeGrafter"/>
</dbReference>
<dbReference type="Gene3D" id="3.90.400.10">
    <property type="entry name" value="Oligo-1,6-glucosidase, Domain 2"/>
    <property type="match status" value="1"/>
</dbReference>
<evidence type="ECO:0000256" key="1">
    <source>
        <dbReference type="ARBA" id="ARBA00008061"/>
    </source>
</evidence>
<comment type="similarity">
    <text evidence="1">Belongs to the glycosyl hydrolase 13 family.</text>
</comment>
<dbReference type="SMART" id="SM00642">
    <property type="entry name" value="Aamy"/>
    <property type="match status" value="1"/>
</dbReference>
<evidence type="ECO:0000256" key="2">
    <source>
        <dbReference type="ARBA" id="ARBA00022801"/>
    </source>
</evidence>
<dbReference type="RefSeq" id="WP_118042357.1">
    <property type="nucleotide sequence ID" value="NZ_BQNJ01000002.1"/>
</dbReference>
<dbReference type="GO" id="GO:0004556">
    <property type="term" value="F:alpha-amylase activity"/>
    <property type="evidence" value="ECO:0007669"/>
    <property type="project" value="TreeGrafter"/>
</dbReference>
<dbReference type="Proteomes" id="UP001055091">
    <property type="component" value="Unassembled WGS sequence"/>
</dbReference>
<dbReference type="Gene3D" id="3.20.20.80">
    <property type="entry name" value="Glycosidases"/>
    <property type="match status" value="1"/>
</dbReference>
<evidence type="ECO:0000313" key="7">
    <source>
        <dbReference type="Proteomes" id="UP001055091"/>
    </source>
</evidence>
<dbReference type="SUPFAM" id="SSF51445">
    <property type="entry name" value="(Trans)glycosidases"/>
    <property type="match status" value="1"/>
</dbReference>
<accession>A0AA37JRQ1</accession>
<reference evidence="6" key="1">
    <citation type="submission" date="2022-01" db="EMBL/GenBank/DDBJ databases">
        <title>Novel bile acid biosynthetic pathways are enriched in the microbiome of centenarians.</title>
        <authorList>
            <person name="Sato Y."/>
            <person name="Atarashi K."/>
            <person name="Plichta R.D."/>
            <person name="Arai Y."/>
            <person name="Sasajima S."/>
            <person name="Kearney M.S."/>
            <person name="Suda W."/>
            <person name="Takeshita K."/>
            <person name="Sasaki T."/>
            <person name="Okamoto S."/>
            <person name="Skelly N.A."/>
            <person name="Okamura Y."/>
            <person name="Vlamakis H."/>
            <person name="Li Y."/>
            <person name="Tanoue T."/>
            <person name="Takei H."/>
            <person name="Nittono H."/>
            <person name="Narushima S."/>
            <person name="Irie J."/>
            <person name="Itoh H."/>
            <person name="Moriya K."/>
            <person name="Sugiura Y."/>
            <person name="Suematsu M."/>
            <person name="Moritoki N."/>
            <person name="Shibata S."/>
            <person name="Littman R.D."/>
            <person name="Fischbach A.M."/>
            <person name="Uwamino Y."/>
            <person name="Inoue T."/>
            <person name="Honda A."/>
            <person name="Hattori M."/>
            <person name="Murai T."/>
            <person name="Xavier J.R."/>
            <person name="Hirose N."/>
            <person name="Honda K."/>
        </authorList>
    </citation>
    <scope>NUCLEOTIDE SEQUENCE</scope>
    <source>
        <strain evidence="6">CE91-St55</strain>
    </source>
</reference>
<keyword evidence="3" id="KW-0326">Glycosidase</keyword>
<dbReference type="InterPro" id="IPR017853">
    <property type="entry name" value="GH"/>
</dbReference>
<sequence>MNQWWKNTVFYEIYVKSFCAAGQNGESGFRGIISKLPYLKELGVGGIWLTPFYPSPKVDNGYDVSDYYGIDPEYGTMKDFEEMVTAAHKLDIRVIIDMVVNHTSTQHPWFLNSVSSRNSSKRDWYIWKDPVNGREPNNWESFFGGSAWAYVESDGSGQYYYHSFAKEQADLNWQNPSVEEAIGQVLDFWLRKGVDGFRFDVINNLSVCSSLEDNPTAENGEQLHEHDVNQPGVRAVIRRLGNRIREKKPEAFLVGEISSDDLSRIHAYMGDGGLDTTFNFNLGSRETFQPEEIYEELKRMQAMYGSFEDPTLFFGSHDMRRFPDRFGFTDGETKCLLTLMLLCKGIPFLYYGDEIGMKSRVLNSLDEAEDVQGILACKTAIREGKSREEAVRILNEKSRDASRNPMDWEEEKRQKKDPSSVWNYVRKLIELRSGIRALTEGTMDLKYTAPGVIKIVRTLDGERVLAVINFSECEVSVPAECGYRYLTGSEETGEGMDRNYGEKQLQVPGGSCVILKK</sequence>
<dbReference type="Pfam" id="PF00128">
    <property type="entry name" value="Alpha-amylase"/>
    <property type="match status" value="1"/>
</dbReference>
<feature type="domain" description="Glycosyl hydrolase family 13 catalytic" evidence="5">
    <location>
        <begin position="12"/>
        <end position="403"/>
    </location>
</feature>
<comment type="caution">
    <text evidence="6">The sequence shown here is derived from an EMBL/GenBank/DDBJ whole genome shotgun (WGS) entry which is preliminary data.</text>
</comment>
<gene>
    <name evidence="6" type="ORF">CE91St55_58720</name>
</gene>
<protein>
    <submittedName>
        <fullName evidence="6">Oligo-1,6-glucosidase</fullName>
    </submittedName>
</protein>
<dbReference type="PANTHER" id="PTHR10357">
    <property type="entry name" value="ALPHA-AMYLASE FAMILY MEMBER"/>
    <property type="match status" value="1"/>
</dbReference>
<dbReference type="InterPro" id="IPR045857">
    <property type="entry name" value="O16G_dom_2"/>
</dbReference>